<accession>A0AAV3QIK6</accession>
<proteinExistence type="predicted"/>
<protein>
    <submittedName>
        <fullName evidence="1">Uncharacterized protein</fullName>
    </submittedName>
</protein>
<name>A0AAV3QIK6_LITER</name>
<evidence type="ECO:0000313" key="2">
    <source>
        <dbReference type="Proteomes" id="UP001454036"/>
    </source>
</evidence>
<comment type="caution">
    <text evidence="1">The sequence shown here is derived from an EMBL/GenBank/DDBJ whole genome shotgun (WGS) entry which is preliminary data.</text>
</comment>
<organism evidence="1 2">
    <name type="scientific">Lithospermum erythrorhizon</name>
    <name type="common">Purple gromwell</name>
    <name type="synonym">Lithospermum officinale var. erythrorhizon</name>
    <dbReference type="NCBI Taxonomy" id="34254"/>
    <lineage>
        <taxon>Eukaryota</taxon>
        <taxon>Viridiplantae</taxon>
        <taxon>Streptophyta</taxon>
        <taxon>Embryophyta</taxon>
        <taxon>Tracheophyta</taxon>
        <taxon>Spermatophyta</taxon>
        <taxon>Magnoliopsida</taxon>
        <taxon>eudicotyledons</taxon>
        <taxon>Gunneridae</taxon>
        <taxon>Pentapetalae</taxon>
        <taxon>asterids</taxon>
        <taxon>lamiids</taxon>
        <taxon>Boraginales</taxon>
        <taxon>Boraginaceae</taxon>
        <taxon>Boraginoideae</taxon>
        <taxon>Lithospermeae</taxon>
        <taxon>Lithospermum</taxon>
    </lineage>
</organism>
<dbReference type="AlphaFoldDB" id="A0AAV3QIK6"/>
<dbReference type="EMBL" id="BAABME010021252">
    <property type="protein sequence ID" value="GAA0162816.1"/>
    <property type="molecule type" value="Genomic_DNA"/>
</dbReference>
<sequence>MKGGEDDLMFAYSDVLNREMKDSTLGGSIVRANENPLNKDESLLDSFSSQQRLLGPASNLVGLMSLQLPPVSSKGK</sequence>
<keyword evidence="2" id="KW-1185">Reference proteome</keyword>
<evidence type="ECO:0000313" key="1">
    <source>
        <dbReference type="EMBL" id="GAA0162816.1"/>
    </source>
</evidence>
<dbReference type="Proteomes" id="UP001454036">
    <property type="component" value="Unassembled WGS sequence"/>
</dbReference>
<reference evidence="1 2" key="1">
    <citation type="submission" date="2024-01" db="EMBL/GenBank/DDBJ databases">
        <title>The complete chloroplast genome sequence of Lithospermum erythrorhizon: insights into the phylogenetic relationship among Boraginaceae species and the maternal lineages of purple gromwells.</title>
        <authorList>
            <person name="Okada T."/>
            <person name="Watanabe K."/>
        </authorList>
    </citation>
    <scope>NUCLEOTIDE SEQUENCE [LARGE SCALE GENOMIC DNA]</scope>
</reference>
<gene>
    <name evidence="1" type="ORF">LIER_39478</name>
</gene>